<accession>A0ABV9QB90</accession>
<evidence type="ECO:0000313" key="1">
    <source>
        <dbReference type="EMBL" id="MFC4769910.1"/>
    </source>
</evidence>
<gene>
    <name evidence="1" type="ORF">ACFO8Q_21635</name>
</gene>
<reference evidence="2" key="1">
    <citation type="journal article" date="2019" name="Int. J. Syst. Evol. Microbiol.">
        <title>The Global Catalogue of Microorganisms (GCM) 10K type strain sequencing project: providing services to taxonomists for standard genome sequencing and annotation.</title>
        <authorList>
            <consortium name="The Broad Institute Genomics Platform"/>
            <consortium name="The Broad Institute Genome Sequencing Center for Infectious Disease"/>
            <person name="Wu L."/>
            <person name="Ma J."/>
        </authorList>
    </citation>
    <scope>NUCLEOTIDE SEQUENCE [LARGE SCALE GENOMIC DNA]</scope>
    <source>
        <strain evidence="2">WYCCWR 12678</strain>
    </source>
</reference>
<dbReference type="RefSeq" id="WP_380028981.1">
    <property type="nucleotide sequence ID" value="NZ_JBHSHC010000149.1"/>
</dbReference>
<evidence type="ECO:0000313" key="2">
    <source>
        <dbReference type="Proteomes" id="UP001596002"/>
    </source>
</evidence>
<name>A0ABV9QB90_9BACL</name>
<keyword evidence="2" id="KW-1185">Reference proteome</keyword>
<sequence>MRNVAIQLLADKLVDDFYRQQPEFKTVRSECTDILSRLREIVPPEKFEIVHLLEKEYTEESEREIREFAVFVARTVFGIIEKVVCCRVTT</sequence>
<protein>
    <recommendedName>
        <fullName evidence="3">Competence protein ComFB</fullName>
    </recommendedName>
</protein>
<evidence type="ECO:0008006" key="3">
    <source>
        <dbReference type="Google" id="ProtNLM"/>
    </source>
</evidence>
<proteinExistence type="predicted"/>
<comment type="caution">
    <text evidence="1">The sequence shown here is derived from an EMBL/GenBank/DDBJ whole genome shotgun (WGS) entry which is preliminary data.</text>
</comment>
<organism evidence="1 2">
    <name type="scientific">Effusibacillus consociatus</name>
    <dbReference type="NCBI Taxonomy" id="1117041"/>
    <lineage>
        <taxon>Bacteria</taxon>
        <taxon>Bacillati</taxon>
        <taxon>Bacillota</taxon>
        <taxon>Bacilli</taxon>
        <taxon>Bacillales</taxon>
        <taxon>Alicyclobacillaceae</taxon>
        <taxon>Effusibacillus</taxon>
    </lineage>
</organism>
<dbReference type="EMBL" id="JBHSHC010000149">
    <property type="protein sequence ID" value="MFC4769910.1"/>
    <property type="molecule type" value="Genomic_DNA"/>
</dbReference>
<dbReference type="Proteomes" id="UP001596002">
    <property type="component" value="Unassembled WGS sequence"/>
</dbReference>